<keyword evidence="3" id="KW-1185">Reference proteome</keyword>
<name>A0ABX8QR75_9ACTN</name>
<dbReference type="RefSeq" id="WP_231334440.1">
    <property type="nucleotide sequence ID" value="NZ_CP059572.1"/>
</dbReference>
<gene>
    <name evidence="2" type="ORF">AGRA3207_002134</name>
</gene>
<reference evidence="2" key="1">
    <citation type="submission" date="2020-07" db="EMBL/GenBank/DDBJ databases">
        <authorList>
            <person name="Tarantini F.S."/>
            <person name="Hong K.W."/>
            <person name="Chan K.G."/>
        </authorList>
    </citation>
    <scope>NUCLEOTIDE SEQUENCE</scope>
    <source>
        <strain evidence="2">32-07</strain>
    </source>
</reference>
<evidence type="ECO:0000313" key="2">
    <source>
        <dbReference type="EMBL" id="QXJ21295.1"/>
    </source>
</evidence>
<evidence type="ECO:0000313" key="3">
    <source>
        <dbReference type="Proteomes" id="UP001049518"/>
    </source>
</evidence>
<proteinExistence type="predicted"/>
<feature type="domain" description="Methyltransferase" evidence="1">
    <location>
        <begin position="54"/>
        <end position="148"/>
    </location>
</feature>
<dbReference type="InterPro" id="IPR029063">
    <property type="entry name" value="SAM-dependent_MTases_sf"/>
</dbReference>
<sequence>MTDESAAINRANWDVWAAAHGQDAYYDGEALLAGADSLTDVEDAAVGDVTGLDVLHVQCHLGFDSISLARRGARVTGADFSPVALEKARDLARRCGVDVRFVEADATALPPALHGRFDLAYATIGILCWIADAGAWMRSVAATLRPGGRLVLIDGHPLASMIAGLDPLVLDFPYAFDGPHEFSGTASYATETGPTTSVEFAHSLGEIVTAAVTAGLRVTRLEEHLDTPLDPGWGRPPGPGGRHRLRVSGHDLPVLYTLLAERPAPA</sequence>
<accession>A0ABX8QR75</accession>
<dbReference type="EMBL" id="CP059572">
    <property type="protein sequence ID" value="QXJ21295.1"/>
    <property type="molecule type" value="Genomic_DNA"/>
</dbReference>
<dbReference type="Gene3D" id="3.40.50.150">
    <property type="entry name" value="Vaccinia Virus protein VP39"/>
    <property type="match status" value="1"/>
</dbReference>
<dbReference type="Proteomes" id="UP001049518">
    <property type="component" value="Chromosome"/>
</dbReference>
<keyword evidence="2" id="KW-0489">Methyltransferase</keyword>
<dbReference type="Pfam" id="PF13649">
    <property type="entry name" value="Methyltransf_25"/>
    <property type="match status" value="1"/>
</dbReference>
<organism evidence="2 3">
    <name type="scientific">Actinomadura graeca</name>
    <dbReference type="NCBI Taxonomy" id="2750812"/>
    <lineage>
        <taxon>Bacteria</taxon>
        <taxon>Bacillati</taxon>
        <taxon>Actinomycetota</taxon>
        <taxon>Actinomycetes</taxon>
        <taxon>Streptosporangiales</taxon>
        <taxon>Thermomonosporaceae</taxon>
        <taxon>Actinomadura</taxon>
    </lineage>
</organism>
<dbReference type="PANTHER" id="PTHR43464:SF82">
    <property type="entry name" value="METHYLTRANSFERASE DOMAIN-CONTAINING PROTEIN"/>
    <property type="match status" value="1"/>
</dbReference>
<dbReference type="InterPro" id="IPR041698">
    <property type="entry name" value="Methyltransf_25"/>
</dbReference>
<dbReference type="PANTHER" id="PTHR43464">
    <property type="entry name" value="METHYLTRANSFERASE"/>
    <property type="match status" value="1"/>
</dbReference>
<dbReference type="GO" id="GO:0008168">
    <property type="term" value="F:methyltransferase activity"/>
    <property type="evidence" value="ECO:0007669"/>
    <property type="project" value="UniProtKB-KW"/>
</dbReference>
<keyword evidence="2" id="KW-0808">Transferase</keyword>
<dbReference type="CDD" id="cd02440">
    <property type="entry name" value="AdoMet_MTases"/>
    <property type="match status" value="1"/>
</dbReference>
<dbReference type="GO" id="GO:0032259">
    <property type="term" value="P:methylation"/>
    <property type="evidence" value="ECO:0007669"/>
    <property type="project" value="UniProtKB-KW"/>
</dbReference>
<protein>
    <submittedName>
        <fullName evidence="2">Class I SAM-dependent methyltransferase</fullName>
    </submittedName>
</protein>
<evidence type="ECO:0000259" key="1">
    <source>
        <dbReference type="Pfam" id="PF13649"/>
    </source>
</evidence>
<dbReference type="SUPFAM" id="SSF53335">
    <property type="entry name" value="S-adenosyl-L-methionine-dependent methyltransferases"/>
    <property type="match status" value="1"/>
</dbReference>